<dbReference type="AlphaFoldDB" id="A0A285LX06"/>
<feature type="transmembrane region" description="Helical" evidence="1">
    <location>
        <begin position="41"/>
        <end position="62"/>
    </location>
</feature>
<sequence length="153" mass="16496">MNERATSTPREELAAAAVAQVKYYKQRCGITAFLRSGSGPIFVPAGLVGAIVVPAALAAGLVRRLPFVVPVIINRQVGRRTTWTLLTAPVPSHLRRSARTAELLHRWGAGIVGDGQEILLPSPGDPAHRWHGSAPTDRYRPSPVSIIAALRKR</sequence>
<dbReference type="OrthoDB" id="4555937at2"/>
<evidence type="ECO:0000313" key="3">
    <source>
        <dbReference type="Proteomes" id="UP000219565"/>
    </source>
</evidence>
<reference evidence="2 3" key="1">
    <citation type="submission" date="2017-09" db="EMBL/GenBank/DDBJ databases">
        <authorList>
            <person name="Ehlers B."/>
            <person name="Leendertz F.H."/>
        </authorList>
    </citation>
    <scope>NUCLEOTIDE SEQUENCE [LARGE SCALE GENOMIC DNA]</scope>
    <source>
        <strain evidence="2 3">DSM 45537</strain>
    </source>
</reference>
<keyword evidence="1" id="KW-0812">Transmembrane</keyword>
<organism evidence="2 3">
    <name type="scientific">Nocardia amikacinitolerans</name>
    <dbReference type="NCBI Taxonomy" id="756689"/>
    <lineage>
        <taxon>Bacteria</taxon>
        <taxon>Bacillati</taxon>
        <taxon>Actinomycetota</taxon>
        <taxon>Actinomycetes</taxon>
        <taxon>Mycobacteriales</taxon>
        <taxon>Nocardiaceae</taxon>
        <taxon>Nocardia</taxon>
    </lineage>
</organism>
<dbReference type="EMBL" id="OBEG01000009">
    <property type="protein sequence ID" value="SNY89474.1"/>
    <property type="molecule type" value="Genomic_DNA"/>
</dbReference>
<name>A0A285LX06_9NOCA</name>
<protein>
    <submittedName>
        <fullName evidence="2">Uncharacterized protein</fullName>
    </submittedName>
</protein>
<evidence type="ECO:0000256" key="1">
    <source>
        <dbReference type="SAM" id="Phobius"/>
    </source>
</evidence>
<gene>
    <name evidence="2" type="ORF">SAMN04244553_6492</name>
</gene>
<dbReference type="Proteomes" id="UP000219565">
    <property type="component" value="Unassembled WGS sequence"/>
</dbReference>
<keyword evidence="1" id="KW-1133">Transmembrane helix</keyword>
<dbReference type="RefSeq" id="WP_143861581.1">
    <property type="nucleotide sequence ID" value="NZ_JAMTCW010000011.1"/>
</dbReference>
<keyword evidence="3" id="KW-1185">Reference proteome</keyword>
<proteinExistence type="predicted"/>
<accession>A0A285LX06</accession>
<evidence type="ECO:0000313" key="2">
    <source>
        <dbReference type="EMBL" id="SNY89474.1"/>
    </source>
</evidence>
<keyword evidence="1" id="KW-0472">Membrane</keyword>